<organism evidence="4 5">
    <name type="scientific">Flavobacterium nakdongensis</name>
    <dbReference type="NCBI Taxonomy" id="3073563"/>
    <lineage>
        <taxon>Bacteria</taxon>
        <taxon>Pseudomonadati</taxon>
        <taxon>Bacteroidota</taxon>
        <taxon>Flavobacteriia</taxon>
        <taxon>Flavobacteriales</taxon>
        <taxon>Flavobacteriaceae</taxon>
        <taxon>Flavobacterium</taxon>
    </lineage>
</organism>
<dbReference type="Pfam" id="PF00722">
    <property type="entry name" value="Glyco_hydro_16"/>
    <property type="match status" value="1"/>
</dbReference>
<dbReference type="RefSeq" id="WP_309532771.1">
    <property type="nucleotide sequence ID" value="NZ_CP133721.1"/>
</dbReference>
<comment type="similarity">
    <text evidence="1">Belongs to the glycosyl hydrolase 16 family.</text>
</comment>
<dbReference type="InterPro" id="IPR000757">
    <property type="entry name" value="Beta-glucanase-like"/>
</dbReference>
<evidence type="ECO:0000256" key="1">
    <source>
        <dbReference type="ARBA" id="ARBA00006865"/>
    </source>
</evidence>
<dbReference type="SUPFAM" id="SSF49899">
    <property type="entry name" value="Concanavalin A-like lectins/glucanases"/>
    <property type="match status" value="1"/>
</dbReference>
<dbReference type="PANTHER" id="PTHR10963">
    <property type="entry name" value="GLYCOSYL HYDROLASE-RELATED"/>
    <property type="match status" value="1"/>
</dbReference>
<evidence type="ECO:0000313" key="4">
    <source>
        <dbReference type="EMBL" id="WMW78467.1"/>
    </source>
</evidence>
<protein>
    <submittedName>
        <fullName evidence="4">Glycoside hydrolase family 16 protein</fullName>
    </submittedName>
</protein>
<dbReference type="GO" id="GO:0016787">
    <property type="term" value="F:hydrolase activity"/>
    <property type="evidence" value="ECO:0007669"/>
    <property type="project" value="UniProtKB-KW"/>
</dbReference>
<dbReference type="Proteomes" id="UP001180481">
    <property type="component" value="Chromosome"/>
</dbReference>
<keyword evidence="5" id="KW-1185">Reference proteome</keyword>
<evidence type="ECO:0000313" key="5">
    <source>
        <dbReference type="Proteomes" id="UP001180481"/>
    </source>
</evidence>
<reference evidence="4" key="1">
    <citation type="submission" date="2023-09" db="EMBL/GenBank/DDBJ databases">
        <title>Flavobacterium sp. 20NA77.7 isolated from freshwater.</title>
        <authorList>
            <person name="Le V."/>
            <person name="Ko S.-R."/>
            <person name="Ahn C.-Y."/>
            <person name="Oh H.-M."/>
        </authorList>
    </citation>
    <scope>NUCLEOTIDE SEQUENCE</scope>
    <source>
        <strain evidence="4">20NA77.7</strain>
    </source>
</reference>
<proteinExistence type="inferred from homology"/>
<dbReference type="InterPro" id="IPR050546">
    <property type="entry name" value="Glycosyl_Hydrlase_16"/>
</dbReference>
<sequence>MKYLHNYKLVLFVTFISLLIFSNCSTDEKQTVTTMHELVFQDEFNTNGSPNSNFWNYNIGTGTNGWGNNELQYYTSRPENIQIVNGNLKITAKQELYMGSGYTSARIFSKNKIEQKYGRIEARIKLPLGKGLWPAFWMLGADSDMVSWPQCGEIDIMEYLGNSPTQVFGTVHGPGYSGGQSISKTYTLTNSRFDTEFHIFGIEWGENYINYYVDNVLYNQITPADVTGEWVFNKPFYLILNVAVGGNLPGSPNSQTSFPQSMLVDYVRIYK</sequence>
<dbReference type="PANTHER" id="PTHR10963:SF55">
    <property type="entry name" value="GLYCOSIDE HYDROLASE FAMILY 16 PROTEIN"/>
    <property type="match status" value="1"/>
</dbReference>
<dbReference type="InterPro" id="IPR013320">
    <property type="entry name" value="ConA-like_dom_sf"/>
</dbReference>
<evidence type="ECO:0000259" key="3">
    <source>
        <dbReference type="PROSITE" id="PS51762"/>
    </source>
</evidence>
<keyword evidence="4" id="KW-0378">Hydrolase</keyword>
<name>A0ABY9RB53_9FLAO</name>
<dbReference type="CDD" id="cd08023">
    <property type="entry name" value="GH16_laminarinase_like"/>
    <property type="match status" value="1"/>
</dbReference>
<feature type="signal peptide" evidence="2">
    <location>
        <begin position="1"/>
        <end position="26"/>
    </location>
</feature>
<dbReference type="PROSITE" id="PS51762">
    <property type="entry name" value="GH16_2"/>
    <property type="match status" value="1"/>
</dbReference>
<dbReference type="EMBL" id="CP133721">
    <property type="protein sequence ID" value="WMW78467.1"/>
    <property type="molecule type" value="Genomic_DNA"/>
</dbReference>
<feature type="chain" id="PRO_5046094920" evidence="2">
    <location>
        <begin position="27"/>
        <end position="271"/>
    </location>
</feature>
<dbReference type="Gene3D" id="2.60.120.200">
    <property type="match status" value="1"/>
</dbReference>
<accession>A0ABY9RB53</accession>
<keyword evidence="2" id="KW-0732">Signal</keyword>
<feature type="domain" description="GH16" evidence="3">
    <location>
        <begin position="26"/>
        <end position="271"/>
    </location>
</feature>
<evidence type="ECO:0000256" key="2">
    <source>
        <dbReference type="SAM" id="SignalP"/>
    </source>
</evidence>
<gene>
    <name evidence="4" type="ORF">RF683_03190</name>
</gene>